<protein>
    <recommendedName>
        <fullName evidence="1">HTH OST-type domain-containing protein</fullName>
    </recommendedName>
</protein>
<evidence type="ECO:0000313" key="2">
    <source>
        <dbReference type="EMBL" id="KAK3256881.1"/>
    </source>
</evidence>
<gene>
    <name evidence="2" type="ORF">CYMTET_34009</name>
</gene>
<dbReference type="Gene3D" id="3.30.420.610">
    <property type="entry name" value="LOTUS domain-like"/>
    <property type="match status" value="1"/>
</dbReference>
<organism evidence="2 3">
    <name type="scientific">Cymbomonas tetramitiformis</name>
    <dbReference type="NCBI Taxonomy" id="36881"/>
    <lineage>
        <taxon>Eukaryota</taxon>
        <taxon>Viridiplantae</taxon>
        <taxon>Chlorophyta</taxon>
        <taxon>Pyramimonadophyceae</taxon>
        <taxon>Pyramimonadales</taxon>
        <taxon>Pyramimonadaceae</taxon>
        <taxon>Cymbomonas</taxon>
    </lineage>
</organism>
<dbReference type="EMBL" id="LGRX02021260">
    <property type="protein sequence ID" value="KAK3256881.1"/>
    <property type="molecule type" value="Genomic_DNA"/>
</dbReference>
<dbReference type="PROSITE" id="PS51644">
    <property type="entry name" value="HTH_OST"/>
    <property type="match status" value="1"/>
</dbReference>
<comment type="caution">
    <text evidence="2">The sequence shown here is derived from an EMBL/GenBank/DDBJ whole genome shotgun (WGS) entry which is preliminary data.</text>
</comment>
<keyword evidence="3" id="KW-1185">Reference proteome</keyword>
<reference evidence="2 3" key="1">
    <citation type="journal article" date="2015" name="Genome Biol. Evol.">
        <title>Comparative Genomics of a Bacterivorous Green Alga Reveals Evolutionary Causalities and Consequences of Phago-Mixotrophic Mode of Nutrition.</title>
        <authorList>
            <person name="Burns J.A."/>
            <person name="Paasch A."/>
            <person name="Narechania A."/>
            <person name="Kim E."/>
        </authorList>
    </citation>
    <scope>NUCLEOTIDE SEQUENCE [LARGE SCALE GENOMIC DNA]</scope>
    <source>
        <strain evidence="2 3">PLY_AMNH</strain>
    </source>
</reference>
<evidence type="ECO:0000313" key="3">
    <source>
        <dbReference type="Proteomes" id="UP001190700"/>
    </source>
</evidence>
<accession>A0AAE0FCI9</accession>
<name>A0AAE0FCI9_9CHLO</name>
<dbReference type="InterPro" id="IPR025605">
    <property type="entry name" value="OST-HTH/LOTUS_dom"/>
</dbReference>
<dbReference type="InterPro" id="IPR041966">
    <property type="entry name" value="LOTUS-like"/>
</dbReference>
<feature type="domain" description="HTH OST-type" evidence="1">
    <location>
        <begin position="73"/>
        <end position="151"/>
    </location>
</feature>
<sequence>LSGVMWGARVRELINGMPDVAMVKELQLYPCRKMLPVAVPLHSHVLLGEASARSDKLLQCGKDLMEYMRTSAKLSSTRLYIDTLLAVHYPRGILISQLRPAVQAHPFKFDVDVEHFGYSRLIDFLRSEMADVVEVCKPGGPFKAPYVKLIDL</sequence>
<dbReference type="Proteomes" id="UP001190700">
    <property type="component" value="Unassembled WGS sequence"/>
</dbReference>
<dbReference type="AlphaFoldDB" id="A0AAE0FCI9"/>
<evidence type="ECO:0000259" key="1">
    <source>
        <dbReference type="PROSITE" id="PS51644"/>
    </source>
</evidence>
<feature type="non-terminal residue" evidence="2">
    <location>
        <position position="1"/>
    </location>
</feature>
<proteinExistence type="predicted"/>